<proteinExistence type="predicted"/>
<dbReference type="Proteomes" id="UP000234275">
    <property type="component" value="Unassembled WGS sequence"/>
</dbReference>
<reference evidence="3 4" key="1">
    <citation type="submission" date="2016-12" db="EMBL/GenBank/DDBJ databases">
        <title>The genomes of Aspergillus section Nigri reveals drivers in fungal speciation.</title>
        <authorList>
            <consortium name="DOE Joint Genome Institute"/>
            <person name="Vesth T.C."/>
            <person name="Nybo J."/>
            <person name="Theobald S."/>
            <person name="Brandl J."/>
            <person name="Frisvad J.C."/>
            <person name="Nielsen K.F."/>
            <person name="Lyhne E.K."/>
            <person name="Kogle M.E."/>
            <person name="Kuo A."/>
            <person name="Riley R."/>
            <person name="Clum A."/>
            <person name="Nolan M."/>
            <person name="Lipzen A."/>
            <person name="Salamov A."/>
            <person name="Henrissat B."/>
            <person name="Wiebenga A."/>
            <person name="De Vries R.P."/>
            <person name="Grigoriev I.V."/>
            <person name="Mortensen U.H."/>
            <person name="Andersen M.R."/>
            <person name="Baker S.E."/>
        </authorList>
    </citation>
    <scope>NUCLEOTIDE SEQUENCE [LARGE SCALE GENOMIC DNA]</scope>
    <source>
        <strain evidence="3 4">IBT 23096</strain>
    </source>
</reference>
<dbReference type="AlphaFoldDB" id="A0A2I2G9V9"/>
<dbReference type="GeneID" id="36555412"/>
<evidence type="ECO:0000256" key="1">
    <source>
        <dbReference type="ARBA" id="ARBA00022737"/>
    </source>
</evidence>
<keyword evidence="1" id="KW-0677">Repeat</keyword>
<evidence type="ECO:0000259" key="2">
    <source>
        <dbReference type="Pfam" id="PF24883"/>
    </source>
</evidence>
<name>A0A2I2G9V9_9EURO</name>
<evidence type="ECO:0000313" key="3">
    <source>
        <dbReference type="EMBL" id="PLB49666.1"/>
    </source>
</evidence>
<comment type="caution">
    <text evidence="3">The sequence shown here is derived from an EMBL/GenBank/DDBJ whole genome shotgun (WGS) entry which is preliminary data.</text>
</comment>
<gene>
    <name evidence="3" type="ORF">P170DRAFT_426542</name>
</gene>
<sequence>MTAVHYVRPYQRSRKAREDAWGWAKKEWGARLSEPLMDSGSSKQFGRKSSATGMMNLVFDWTANLEEDNFDHDKTGIRWWSPTQLLIGRREACVQSIVGWVPLNRRPWRSPAPSRELPGLFPRLLKQPAYRLEQYLSKVHCTGRILHVQVCNHNTCKSLYFFFKRNEPDRGNARRLIPTITKELIKQNKDLASGVLKAIEHNPQIDTKDVTEQFNKLLLEPLKNVAMYPSRTLFLSRVQEPSSMRLKIFLTSRPELPLRRFFEKESSHQGLILEKIAEEAIKEDIMRFLEHRFAEIRRQAKIGKDWPGDEVLEALATACMPLFISAATICRFIEQSGEDPVKHLADILKDQRRYMTKIDKTYGPIFDRILRERDKNKQEKQVTRFKRIFGVIILLSVPLPINALSEFVGISARSVKFLLDSFHSVLRIPDEQDLPVRILHPSFREYLLTTQSRFHVDEGLTHNDMTSHYLRVINQHLKRDICDLQSFGIQHEDIDDKIIRQFVPPHLQYSCRYWVFHLAQSKSPLSKTEVLSFLKAYFLHWLEVMSLTGVISETVDMMKTLQSRTYSEDNSEYSEFLIDAHRFILQNIQMANGAPLQLYASGLASSAGWQVDRVGVAGAGLLSFIKYYSREVLSKA</sequence>
<keyword evidence="4" id="KW-1185">Reference proteome</keyword>
<dbReference type="PANTHER" id="PTHR10039:SF14">
    <property type="entry name" value="NACHT DOMAIN-CONTAINING PROTEIN"/>
    <property type="match status" value="1"/>
</dbReference>
<accession>A0A2I2G9V9</accession>
<dbReference type="PANTHER" id="PTHR10039">
    <property type="entry name" value="AMELOGENIN"/>
    <property type="match status" value="1"/>
</dbReference>
<protein>
    <recommendedName>
        <fullName evidence="2">Nephrocystin 3-like N-terminal domain-containing protein</fullName>
    </recommendedName>
</protein>
<dbReference type="InterPro" id="IPR056884">
    <property type="entry name" value="NPHP3-like_N"/>
</dbReference>
<dbReference type="EMBL" id="MSFO01000004">
    <property type="protein sequence ID" value="PLB49666.1"/>
    <property type="molecule type" value="Genomic_DNA"/>
</dbReference>
<dbReference type="STRING" id="1392250.A0A2I2G9V9"/>
<feature type="domain" description="Nephrocystin 3-like N-terminal" evidence="2">
    <location>
        <begin position="152"/>
        <end position="224"/>
    </location>
</feature>
<organism evidence="3 4">
    <name type="scientific">Aspergillus steynii IBT 23096</name>
    <dbReference type="NCBI Taxonomy" id="1392250"/>
    <lineage>
        <taxon>Eukaryota</taxon>
        <taxon>Fungi</taxon>
        <taxon>Dikarya</taxon>
        <taxon>Ascomycota</taxon>
        <taxon>Pezizomycotina</taxon>
        <taxon>Eurotiomycetes</taxon>
        <taxon>Eurotiomycetidae</taxon>
        <taxon>Eurotiales</taxon>
        <taxon>Aspergillaceae</taxon>
        <taxon>Aspergillus</taxon>
        <taxon>Aspergillus subgen. Circumdati</taxon>
    </lineage>
</organism>
<evidence type="ECO:0000313" key="4">
    <source>
        <dbReference type="Proteomes" id="UP000234275"/>
    </source>
</evidence>
<dbReference type="RefSeq" id="XP_024704968.1">
    <property type="nucleotide sequence ID" value="XM_024847713.1"/>
</dbReference>
<dbReference type="OrthoDB" id="674604at2759"/>
<dbReference type="Pfam" id="PF24883">
    <property type="entry name" value="NPHP3_N"/>
    <property type="match status" value="1"/>
</dbReference>
<dbReference type="VEuPathDB" id="FungiDB:P170DRAFT_426542"/>